<feature type="domain" description="Neurotransmitter-gated ion-channel ligand-binding" evidence="16">
    <location>
        <begin position="1"/>
        <end position="199"/>
    </location>
</feature>
<dbReference type="FunFam" id="1.20.58.390:FF:000073">
    <property type="entry name" value="Neuronal acetylcholine receptor subunit alpha-9-II"/>
    <property type="match status" value="1"/>
</dbReference>
<evidence type="ECO:0000256" key="1">
    <source>
        <dbReference type="ARBA" id="ARBA00009237"/>
    </source>
</evidence>
<reference evidence="20" key="1">
    <citation type="submission" date="2012-12" db="EMBL/GenBank/DDBJ databases">
        <authorList>
            <person name="Hellsten U."/>
            <person name="Grimwood J."/>
            <person name="Chapman J.A."/>
            <person name="Shapiro H."/>
            <person name="Aerts A."/>
            <person name="Otillar R.P."/>
            <person name="Terry A.Y."/>
            <person name="Boore J.L."/>
            <person name="Simakov O."/>
            <person name="Marletaz F."/>
            <person name="Cho S.-J."/>
            <person name="Edsinger-Gonzales E."/>
            <person name="Havlak P."/>
            <person name="Kuo D.-H."/>
            <person name="Larsson T."/>
            <person name="Lv J."/>
            <person name="Arendt D."/>
            <person name="Savage R."/>
            <person name="Osoegawa K."/>
            <person name="de Jong P."/>
            <person name="Lindberg D.R."/>
            <person name="Seaver E.C."/>
            <person name="Weisblat D.A."/>
            <person name="Putnam N.H."/>
            <person name="Grigoriev I.V."/>
            <person name="Rokhsar D.S."/>
        </authorList>
    </citation>
    <scope>NUCLEOTIDE SEQUENCE</scope>
    <source>
        <strain evidence="20">I ESC-2004</strain>
    </source>
</reference>
<keyword evidence="9" id="KW-1015">Disulfide bond</keyword>
<keyword evidence="3" id="KW-1003">Cell membrane</keyword>
<dbReference type="AlphaFoldDB" id="R7V1T8"/>
<dbReference type="PRINTS" id="PR00252">
    <property type="entry name" value="NRIONCHANNEL"/>
</dbReference>
<keyword evidence="8 15" id="KW-0472">Membrane</keyword>
<keyword evidence="11" id="KW-0325">Glycoprotein</keyword>
<evidence type="ECO:0000256" key="2">
    <source>
        <dbReference type="ARBA" id="ARBA00022448"/>
    </source>
</evidence>
<dbReference type="GO" id="GO:0004888">
    <property type="term" value="F:transmembrane signaling receptor activity"/>
    <property type="evidence" value="ECO:0007669"/>
    <property type="project" value="InterPro"/>
</dbReference>
<evidence type="ECO:0000256" key="8">
    <source>
        <dbReference type="ARBA" id="ARBA00023136"/>
    </source>
</evidence>
<name>R7V1T8_CAPTE</name>
<dbReference type="FunFam" id="2.70.170.10:FF:000016">
    <property type="entry name" value="Nicotinic acetylcholine receptor subunit"/>
    <property type="match status" value="1"/>
</dbReference>
<keyword evidence="2 15" id="KW-0813">Transport</keyword>
<dbReference type="InterPro" id="IPR006202">
    <property type="entry name" value="Neur_chan_lig-bd"/>
</dbReference>
<evidence type="ECO:0000313" key="20">
    <source>
        <dbReference type="Proteomes" id="UP000014760"/>
    </source>
</evidence>
<keyword evidence="12" id="KW-1071">Ligand-gated ion channel</keyword>
<dbReference type="EnsemblMetazoa" id="CapteT201263">
    <property type="protein sequence ID" value="CapteP201263"/>
    <property type="gene ID" value="CapteG201263"/>
</dbReference>
<dbReference type="InterPro" id="IPR006029">
    <property type="entry name" value="Neurotrans-gated_channel_TM"/>
</dbReference>
<keyword evidence="7 15" id="KW-0406">Ion transport</keyword>
<dbReference type="Pfam" id="PF02931">
    <property type="entry name" value="Neur_chan_LBD"/>
    <property type="match status" value="1"/>
</dbReference>
<comment type="subcellular location">
    <subcellularLocation>
        <location evidence="14">Synaptic cell membrane</location>
        <topology evidence="14">Multi-pass membrane protein</topology>
    </subcellularLocation>
</comment>
<protein>
    <recommendedName>
        <fullName evidence="21">Neurotransmitter-gated ion-channel ligand-binding domain-containing protein</fullName>
    </recommendedName>
</protein>
<dbReference type="STRING" id="283909.R7V1T8"/>
<evidence type="ECO:0000256" key="5">
    <source>
        <dbReference type="ARBA" id="ARBA00022989"/>
    </source>
</evidence>
<evidence type="ECO:0000256" key="4">
    <source>
        <dbReference type="ARBA" id="ARBA00022692"/>
    </source>
</evidence>
<evidence type="ECO:0000259" key="16">
    <source>
        <dbReference type="Pfam" id="PF02931"/>
    </source>
</evidence>
<dbReference type="NCBIfam" id="TIGR00860">
    <property type="entry name" value="LIC"/>
    <property type="match status" value="1"/>
</dbReference>
<evidence type="ECO:0000313" key="19">
    <source>
        <dbReference type="EnsemblMetazoa" id="CapteP201263"/>
    </source>
</evidence>
<dbReference type="SUPFAM" id="SSF90112">
    <property type="entry name" value="Neurotransmitter-gated ion-channel transmembrane pore"/>
    <property type="match status" value="1"/>
</dbReference>
<feature type="transmembrane region" description="Helical" evidence="15">
    <location>
        <begin position="231"/>
        <end position="249"/>
    </location>
</feature>
<keyword evidence="13 15" id="KW-0407">Ion channel</keyword>
<dbReference type="InterPro" id="IPR018000">
    <property type="entry name" value="Neurotransmitter_ion_chnl_CS"/>
</dbReference>
<dbReference type="InterPro" id="IPR006201">
    <property type="entry name" value="Neur_channel"/>
</dbReference>
<dbReference type="Gene3D" id="1.20.58.390">
    <property type="entry name" value="Neurotransmitter-gated ion-channel transmembrane domain"/>
    <property type="match status" value="1"/>
</dbReference>
<accession>R7V1T8</accession>
<evidence type="ECO:0000256" key="14">
    <source>
        <dbReference type="ARBA" id="ARBA00034099"/>
    </source>
</evidence>
<evidence type="ECO:0000259" key="17">
    <source>
        <dbReference type="Pfam" id="PF02932"/>
    </source>
</evidence>
<evidence type="ECO:0000256" key="7">
    <source>
        <dbReference type="ARBA" id="ARBA00023065"/>
    </source>
</evidence>
<dbReference type="Proteomes" id="UP000014760">
    <property type="component" value="Unassembled WGS sequence"/>
</dbReference>
<dbReference type="PROSITE" id="PS00236">
    <property type="entry name" value="NEUROTR_ION_CHANNEL"/>
    <property type="match status" value="1"/>
</dbReference>
<feature type="transmembrane region" description="Helical" evidence="15">
    <location>
        <begin position="202"/>
        <end position="225"/>
    </location>
</feature>
<dbReference type="SUPFAM" id="SSF63712">
    <property type="entry name" value="Nicotinic receptor ligand binding domain-like"/>
    <property type="match status" value="1"/>
</dbReference>
<comment type="similarity">
    <text evidence="1">Belongs to the ligand-gated ion channel (TC 1.A.9) family. Acetylcholine receptor (TC 1.A.9.1) subfamily.</text>
</comment>
<dbReference type="InterPro" id="IPR036719">
    <property type="entry name" value="Neuro-gated_channel_TM_sf"/>
</dbReference>
<evidence type="ECO:0008006" key="21">
    <source>
        <dbReference type="Google" id="ProtNLM"/>
    </source>
</evidence>
<reference evidence="18 20" key="2">
    <citation type="journal article" date="2013" name="Nature">
        <title>Insights into bilaterian evolution from three spiralian genomes.</title>
        <authorList>
            <person name="Simakov O."/>
            <person name="Marletaz F."/>
            <person name="Cho S.J."/>
            <person name="Edsinger-Gonzales E."/>
            <person name="Havlak P."/>
            <person name="Hellsten U."/>
            <person name="Kuo D.H."/>
            <person name="Larsson T."/>
            <person name="Lv J."/>
            <person name="Arendt D."/>
            <person name="Savage R."/>
            <person name="Osoegawa K."/>
            <person name="de Jong P."/>
            <person name="Grimwood J."/>
            <person name="Chapman J.A."/>
            <person name="Shapiro H."/>
            <person name="Aerts A."/>
            <person name="Otillar R.P."/>
            <person name="Terry A.Y."/>
            <person name="Boore J.L."/>
            <person name="Grigoriev I.V."/>
            <person name="Lindberg D.R."/>
            <person name="Seaver E.C."/>
            <person name="Weisblat D.A."/>
            <person name="Putnam N.H."/>
            <person name="Rokhsar D.S."/>
        </authorList>
    </citation>
    <scope>NUCLEOTIDE SEQUENCE</scope>
    <source>
        <strain evidence="18 20">I ESC-2004</strain>
    </source>
</reference>
<reference evidence="19" key="3">
    <citation type="submission" date="2015-06" db="UniProtKB">
        <authorList>
            <consortium name="EnsemblMetazoa"/>
        </authorList>
    </citation>
    <scope>IDENTIFICATION</scope>
</reference>
<evidence type="ECO:0000256" key="9">
    <source>
        <dbReference type="ARBA" id="ARBA00023157"/>
    </source>
</evidence>
<dbReference type="PANTHER" id="PTHR18945">
    <property type="entry name" value="NEUROTRANSMITTER GATED ION CHANNEL"/>
    <property type="match status" value="1"/>
</dbReference>
<dbReference type="HOGENOM" id="CLU_018074_2_1_1"/>
<evidence type="ECO:0000256" key="3">
    <source>
        <dbReference type="ARBA" id="ARBA00022475"/>
    </source>
</evidence>
<dbReference type="InterPro" id="IPR002394">
    <property type="entry name" value="Nicotinic_acetylcholine_rcpt"/>
</dbReference>
<dbReference type="Pfam" id="PF02932">
    <property type="entry name" value="Neur_chan_memb"/>
    <property type="match status" value="1"/>
</dbReference>
<feature type="transmembrane region" description="Helical" evidence="15">
    <location>
        <begin position="261"/>
        <end position="286"/>
    </location>
</feature>
<organism evidence="18">
    <name type="scientific">Capitella teleta</name>
    <name type="common">Polychaete worm</name>
    <dbReference type="NCBI Taxonomy" id="283909"/>
    <lineage>
        <taxon>Eukaryota</taxon>
        <taxon>Metazoa</taxon>
        <taxon>Spiralia</taxon>
        <taxon>Lophotrochozoa</taxon>
        <taxon>Annelida</taxon>
        <taxon>Polychaeta</taxon>
        <taxon>Sedentaria</taxon>
        <taxon>Scolecida</taxon>
        <taxon>Capitellidae</taxon>
        <taxon>Capitella</taxon>
    </lineage>
</organism>
<dbReference type="GO" id="GO:0045211">
    <property type="term" value="C:postsynaptic membrane"/>
    <property type="evidence" value="ECO:0007669"/>
    <property type="project" value="InterPro"/>
</dbReference>
<dbReference type="Gene3D" id="2.70.170.10">
    <property type="entry name" value="Neurotransmitter-gated ion-channel ligand-binding domain"/>
    <property type="match status" value="1"/>
</dbReference>
<evidence type="ECO:0000256" key="6">
    <source>
        <dbReference type="ARBA" id="ARBA00023018"/>
    </source>
</evidence>
<evidence type="ECO:0000256" key="10">
    <source>
        <dbReference type="ARBA" id="ARBA00023170"/>
    </source>
</evidence>
<evidence type="ECO:0000256" key="13">
    <source>
        <dbReference type="ARBA" id="ARBA00023303"/>
    </source>
</evidence>
<dbReference type="InterPro" id="IPR036734">
    <property type="entry name" value="Neur_chan_lig-bd_sf"/>
</dbReference>
<evidence type="ECO:0000256" key="12">
    <source>
        <dbReference type="ARBA" id="ARBA00023286"/>
    </source>
</evidence>
<dbReference type="EMBL" id="AMQN01006113">
    <property type="status" value="NOT_ANNOTATED_CDS"/>
    <property type="molecule type" value="Genomic_DNA"/>
</dbReference>
<feature type="domain" description="Neurotransmitter-gated ion-channel transmembrane" evidence="17">
    <location>
        <begin position="206"/>
        <end position="317"/>
    </location>
</feature>
<dbReference type="InterPro" id="IPR038050">
    <property type="entry name" value="Neuro_actylchol_rec"/>
</dbReference>
<dbReference type="PRINTS" id="PR00254">
    <property type="entry name" value="NICOTINICR"/>
</dbReference>
<dbReference type="OMA" id="EWVIFLY"/>
<keyword evidence="20" id="KW-1185">Reference proteome</keyword>
<dbReference type="GO" id="GO:0022848">
    <property type="term" value="F:acetylcholine-gated monoatomic cation-selective channel activity"/>
    <property type="evidence" value="ECO:0007669"/>
    <property type="project" value="InterPro"/>
</dbReference>
<sequence>MKGYEKAVRPVFNSTQTITVNLGLTLTQIFDMDEKNQVLTVNVWLDQSWKDDKLQWNPEQYGGVKVIRIPCDFVWLPDIVLYNSVDDYSEPYMRSLAMLSHDGMIFWPPIVKFRSSCKVDITYFPFDDQICSMKMGSWAYDGLQVDVTNNSDSVDLSNYIDNGEWQLIHAKAVRNVKFYSCCPEPFPDVTFWFHLRRRTTYYTFNIIIPCAILSVLTLGGFLLPADSGEKVSLGLTVLLAFSVFMLLIAENMPATSEFVPLIGLYLTVIMAMTSASVVFSVFVLHIHHKGGRGNRAPLWLRRFTLKYLATYLCTQKELLKCVRHVLDKQDRDELERHVIREWEDVAAVVDRLLFWLFALLTLFSSLALLVFKPLAKEAIVGLDF</sequence>
<keyword evidence="5 15" id="KW-1133">Transmembrane helix</keyword>
<proteinExistence type="inferred from homology"/>
<keyword evidence="4 15" id="KW-0812">Transmembrane</keyword>
<dbReference type="CDD" id="cd18997">
    <property type="entry name" value="LGIC_ECD_nAChR"/>
    <property type="match status" value="1"/>
</dbReference>
<evidence type="ECO:0000256" key="11">
    <source>
        <dbReference type="ARBA" id="ARBA00023180"/>
    </source>
</evidence>
<keyword evidence="10" id="KW-0675">Receptor</keyword>
<feature type="transmembrane region" description="Helical" evidence="15">
    <location>
        <begin position="352"/>
        <end position="371"/>
    </location>
</feature>
<gene>
    <name evidence="18" type="ORF">CAPTEDRAFT_201263</name>
</gene>
<evidence type="ECO:0000313" key="18">
    <source>
        <dbReference type="EMBL" id="ELU10286.1"/>
    </source>
</evidence>
<dbReference type="CDD" id="cd19051">
    <property type="entry name" value="LGIC_TM_cation"/>
    <property type="match status" value="1"/>
</dbReference>
<dbReference type="EMBL" id="KB297637">
    <property type="protein sequence ID" value="ELU10286.1"/>
    <property type="molecule type" value="Genomic_DNA"/>
</dbReference>
<keyword evidence="6" id="KW-0770">Synapse</keyword>
<evidence type="ECO:0000256" key="15">
    <source>
        <dbReference type="RuleBase" id="RU000687"/>
    </source>
</evidence>
<dbReference type="OrthoDB" id="5975154at2759"/>